<dbReference type="InterPro" id="IPR022742">
    <property type="entry name" value="Hydrolase_4"/>
</dbReference>
<organism evidence="2 3">
    <name type="scientific">Aeribacillus pallidus</name>
    <dbReference type="NCBI Taxonomy" id="33936"/>
    <lineage>
        <taxon>Bacteria</taxon>
        <taxon>Bacillati</taxon>
        <taxon>Bacillota</taxon>
        <taxon>Bacilli</taxon>
        <taxon>Bacillales</taxon>
        <taxon>Bacillaceae</taxon>
        <taxon>Aeribacillus</taxon>
    </lineage>
</organism>
<reference evidence="2 3" key="1">
    <citation type="submission" date="2016-04" db="EMBL/GenBank/DDBJ databases">
        <title>Draft genome sequence of Aeribacillus pallidus 8m3 from petroleum reservoir.</title>
        <authorList>
            <person name="Poltaraus A.B."/>
            <person name="Nazina T.N."/>
            <person name="Tourova T.P."/>
            <person name="Malakho S.M."/>
            <person name="Korshunova A.V."/>
            <person name="Sokolova D.S."/>
        </authorList>
    </citation>
    <scope>NUCLEOTIDE SEQUENCE [LARGE SCALE GENOMIC DNA]</scope>
    <source>
        <strain evidence="2 3">8m3</strain>
    </source>
</reference>
<dbReference type="Proteomes" id="UP000076476">
    <property type="component" value="Unassembled WGS sequence"/>
</dbReference>
<evidence type="ECO:0000313" key="2">
    <source>
        <dbReference type="EMBL" id="KZN97781.1"/>
    </source>
</evidence>
<dbReference type="STRING" id="33936.AZI98_01795"/>
<dbReference type="SUPFAM" id="SSF53474">
    <property type="entry name" value="alpha/beta-Hydrolases"/>
    <property type="match status" value="1"/>
</dbReference>
<name>A0A165Z386_9BACI</name>
<dbReference type="PRINTS" id="PR00111">
    <property type="entry name" value="ABHYDROLASE"/>
</dbReference>
<dbReference type="RefSeq" id="WP_063386649.1">
    <property type="nucleotide sequence ID" value="NZ_LWBR01000006.1"/>
</dbReference>
<dbReference type="Pfam" id="PF12146">
    <property type="entry name" value="Hydrolase_4"/>
    <property type="match status" value="1"/>
</dbReference>
<evidence type="ECO:0000313" key="3">
    <source>
        <dbReference type="Proteomes" id="UP000076476"/>
    </source>
</evidence>
<dbReference type="InterPro" id="IPR029058">
    <property type="entry name" value="AB_hydrolase_fold"/>
</dbReference>
<comment type="caution">
    <text evidence="2">The sequence shown here is derived from an EMBL/GenBank/DDBJ whole genome shotgun (WGS) entry which is preliminary data.</text>
</comment>
<feature type="domain" description="Serine aminopeptidase S33" evidence="1">
    <location>
        <begin position="8"/>
        <end position="242"/>
    </location>
</feature>
<dbReference type="InterPro" id="IPR051044">
    <property type="entry name" value="MAG_DAG_Lipase"/>
</dbReference>
<dbReference type="PANTHER" id="PTHR11614">
    <property type="entry name" value="PHOSPHOLIPASE-RELATED"/>
    <property type="match status" value="1"/>
</dbReference>
<gene>
    <name evidence="2" type="ORF">AZI98_01795</name>
</gene>
<dbReference type="OrthoDB" id="9806902at2"/>
<accession>A0A165Z386</accession>
<dbReference type="AlphaFoldDB" id="A0A165Z386"/>
<dbReference type="Gene3D" id="3.40.50.1820">
    <property type="entry name" value="alpha/beta hydrolase"/>
    <property type="match status" value="1"/>
</dbReference>
<protein>
    <submittedName>
        <fullName evidence="2">Phospholipase</fullName>
    </submittedName>
</protein>
<proteinExistence type="predicted"/>
<dbReference type="InterPro" id="IPR000073">
    <property type="entry name" value="AB_hydrolase_1"/>
</dbReference>
<keyword evidence="3" id="KW-1185">Reference proteome</keyword>
<dbReference type="EMBL" id="LWBR01000006">
    <property type="protein sequence ID" value="KZN97781.1"/>
    <property type="molecule type" value="Genomic_DNA"/>
</dbReference>
<sequence length="259" mass="29928">MWKWVSSTPKAAIVIIHGAGEHHGRYKWLIKKWQTNGYHVVMGDLPGQGNSSSRRGHVQSFDEYIDEVDRWIREAQSFQLPLFLLGHSMGGLIAIRTLQRNKIPLNGVILSSPCLGILQKPSKALDLLAKGLNIFAPRVRFDSGLTVEMATRNKEIQDINRNDSLYVRKVSVRWYRELLHAIELVFQQLPQFPDVPLFVMQGGEDKIVDKSAVQKWYSQLNLTEKSYKEWEGLYHEIFNEPERELVFQDALRFTESHLT</sequence>
<dbReference type="FunFam" id="3.40.50.1820:FF:000154">
    <property type="entry name" value="Alpha/beta hydrolase"/>
    <property type="match status" value="1"/>
</dbReference>
<evidence type="ECO:0000259" key="1">
    <source>
        <dbReference type="Pfam" id="PF12146"/>
    </source>
</evidence>